<protein>
    <recommendedName>
        <fullName evidence="3">DUF1652 domain-containing protein</fullName>
    </recommendedName>
</protein>
<dbReference type="OrthoDB" id="6993535at2"/>
<reference evidence="1 2" key="1">
    <citation type="journal article" date="2015" name="Mol. Plant Microbe Interact.">
        <title>Comparative Genomic Analysis of Pseudomonas chlororaphis PCL1606 Reveals New Insight into Antifungal Compounds Involved in Biocontrol.</title>
        <authorList>
            <person name="Calderon C.E."/>
            <person name="Ramos C."/>
            <person name="de Vicente A."/>
            <person name="Cazorla F.M."/>
        </authorList>
    </citation>
    <scope>NUCLEOTIDE SEQUENCE [LARGE SCALE GENOMIC DNA]</scope>
    <source>
        <strain evidence="1 2">PCL1606</strain>
    </source>
</reference>
<evidence type="ECO:0000313" key="1">
    <source>
        <dbReference type="EMBL" id="AKA23839.1"/>
    </source>
</evidence>
<dbReference type="Pfam" id="PF07865">
    <property type="entry name" value="DUF1652"/>
    <property type="match status" value="1"/>
</dbReference>
<accession>A0A0D5XYQ2</accession>
<dbReference type="KEGG" id="pcz:PCL1606_23860"/>
<gene>
    <name evidence="1" type="ORF">PCL1606_23860</name>
</gene>
<evidence type="ECO:0008006" key="3">
    <source>
        <dbReference type="Google" id="ProtNLM"/>
    </source>
</evidence>
<organism evidence="1 2">
    <name type="scientific">Pseudomonas chlororaphis</name>
    <dbReference type="NCBI Taxonomy" id="587753"/>
    <lineage>
        <taxon>Bacteria</taxon>
        <taxon>Pseudomonadati</taxon>
        <taxon>Pseudomonadota</taxon>
        <taxon>Gammaproteobacteria</taxon>
        <taxon>Pseudomonadales</taxon>
        <taxon>Pseudomonadaceae</taxon>
        <taxon>Pseudomonas</taxon>
    </lineage>
</organism>
<evidence type="ECO:0000313" key="2">
    <source>
        <dbReference type="Proteomes" id="UP000032748"/>
    </source>
</evidence>
<sequence length="82" mass="8816">MLSVSELRQILETAFLPLSCSCTVNADGSLAIRVFEPRSGRVELLLTGVSTEDLTSVRAAANFVAELRTEIRAGRRAFAGGF</sequence>
<dbReference type="AlphaFoldDB" id="A0A0D5XYQ2"/>
<name>A0A0D5XYQ2_9PSED</name>
<dbReference type="InterPro" id="IPR012448">
    <property type="entry name" value="DUF1652"/>
</dbReference>
<dbReference type="Proteomes" id="UP000032748">
    <property type="component" value="Chromosome"/>
</dbReference>
<dbReference type="RefSeq" id="WP_044463900.1">
    <property type="nucleotide sequence ID" value="NZ_CP011110.1"/>
</dbReference>
<dbReference type="PATRIC" id="fig|587753.10.peg.2381"/>
<dbReference type="EMBL" id="CP011110">
    <property type="protein sequence ID" value="AKA23839.1"/>
    <property type="molecule type" value="Genomic_DNA"/>
</dbReference>
<proteinExistence type="predicted"/>